<evidence type="ECO:0000313" key="4">
    <source>
        <dbReference type="EMBL" id="CAB4187694.1"/>
    </source>
</evidence>
<reference evidence="1" key="1">
    <citation type="submission" date="2020-04" db="EMBL/GenBank/DDBJ databases">
        <authorList>
            <person name="Chiriac C."/>
            <person name="Salcher M."/>
            <person name="Ghai R."/>
            <person name="Kavagutti S V."/>
        </authorList>
    </citation>
    <scope>NUCLEOTIDE SEQUENCE</scope>
</reference>
<dbReference type="EMBL" id="LR797104">
    <property type="protein sequence ID" value="CAB4187694.1"/>
    <property type="molecule type" value="Genomic_DNA"/>
</dbReference>
<evidence type="ECO:0000313" key="2">
    <source>
        <dbReference type="EMBL" id="CAB4164236.1"/>
    </source>
</evidence>
<protein>
    <submittedName>
        <fullName evidence="1">Uncharacterized protein</fullName>
    </submittedName>
</protein>
<evidence type="ECO:0000313" key="1">
    <source>
        <dbReference type="EMBL" id="CAB4146858.1"/>
    </source>
</evidence>
<dbReference type="EMBL" id="LR796951">
    <property type="protein sequence ID" value="CAB4177686.1"/>
    <property type="molecule type" value="Genomic_DNA"/>
</dbReference>
<dbReference type="EMBL" id="LR796764">
    <property type="protein sequence ID" value="CAB4164236.1"/>
    <property type="molecule type" value="Genomic_DNA"/>
</dbReference>
<accession>A0A6J5MJX0</accession>
<dbReference type="EMBL" id="LR796473">
    <property type="protein sequence ID" value="CAB4146858.1"/>
    <property type="molecule type" value="Genomic_DNA"/>
</dbReference>
<gene>
    <name evidence="3" type="ORF">UFOVP1003_32</name>
    <name evidence="4" type="ORF">UFOVP1153_48</name>
    <name evidence="1" type="ORF">UFOVP493_48</name>
    <name evidence="2" type="ORF">UFOVP829_16</name>
</gene>
<proteinExistence type="predicted"/>
<name>A0A6J5MJX0_9CAUD</name>
<organism evidence="1">
    <name type="scientific">uncultured Caudovirales phage</name>
    <dbReference type="NCBI Taxonomy" id="2100421"/>
    <lineage>
        <taxon>Viruses</taxon>
        <taxon>Duplodnaviria</taxon>
        <taxon>Heunggongvirae</taxon>
        <taxon>Uroviricota</taxon>
        <taxon>Caudoviricetes</taxon>
        <taxon>Peduoviridae</taxon>
        <taxon>Maltschvirus</taxon>
        <taxon>Maltschvirus maltsch</taxon>
    </lineage>
</organism>
<evidence type="ECO:0000313" key="3">
    <source>
        <dbReference type="EMBL" id="CAB4177686.1"/>
    </source>
</evidence>
<sequence length="256" mass="27628">MATLRTREFLSEWFVAKITAIGSIVGAAPCNGVPHAWTTVTPCPDYSNVWIDPYYPVISGTATEQPAYALDGLAAVVGDIVFMRFRGAPGGMNVYEFQRISGRAQWSSGAGAPSGGVNGDWYYDTTGKRVYEKVAGVWVVRTIPQWSSGAGAPGAGTGVDTDWYWDTTNKKAYERVAGTWVFRFDSRLQWSSGSAAPSGGIDGDWYYRTSNKFVYEKVAGVWTARSVTDTVVTAITCVSGVLTVTTKTLTTFGDIA</sequence>